<dbReference type="NCBIfam" id="NF004825">
    <property type="entry name" value="PRK06181.1"/>
    <property type="match status" value="1"/>
</dbReference>
<proteinExistence type="inferred from homology"/>
<dbReference type="Proteomes" id="UP000249248">
    <property type="component" value="Unassembled WGS sequence"/>
</dbReference>
<keyword evidence="5" id="KW-1185">Reference proteome</keyword>
<dbReference type="SUPFAM" id="SSF51735">
    <property type="entry name" value="NAD(P)-binding Rossmann-fold domains"/>
    <property type="match status" value="1"/>
</dbReference>
<comment type="caution">
    <text evidence="4">The sequence shown here is derived from an EMBL/GenBank/DDBJ whole genome shotgun (WGS) entry which is preliminary data.</text>
</comment>
<sequence>MNNKKIVWITGASSGIGKAIAKLYNEKGDFVILSSRNQESLEKVQAELTNPKESFIQPLDLVQIDTFDGIVKSLIDAFGRIDILVNNGGISQRSTVAETPLSIDRKIMEVNYFGNIGLTKALLPYLQAQKSGHIVVISSIAGKFGFYLRSAYAASKHALQGFYESLLLEEAKNNIFVTIVYPGKINTPISLSAINAAGEAHGVMDHNQETGMPASTCANIIIKAVEKKKKSILVGNKEIKAVYLKRFIPALFWRVIKNQKPT</sequence>
<organism evidence="4 5">
    <name type="scientific">Putridiphycobacter roseus</name>
    <dbReference type="NCBI Taxonomy" id="2219161"/>
    <lineage>
        <taxon>Bacteria</taxon>
        <taxon>Pseudomonadati</taxon>
        <taxon>Bacteroidota</taxon>
        <taxon>Flavobacteriia</taxon>
        <taxon>Flavobacteriales</taxon>
        <taxon>Crocinitomicaceae</taxon>
        <taxon>Putridiphycobacter</taxon>
    </lineage>
</organism>
<evidence type="ECO:0000256" key="1">
    <source>
        <dbReference type="ARBA" id="ARBA00006484"/>
    </source>
</evidence>
<dbReference type="Pfam" id="PF00106">
    <property type="entry name" value="adh_short"/>
    <property type="match status" value="1"/>
</dbReference>
<dbReference type="EMBL" id="QKSB01000013">
    <property type="protein sequence ID" value="PZE16026.1"/>
    <property type="molecule type" value="Genomic_DNA"/>
</dbReference>
<dbReference type="GO" id="GO:0016491">
    <property type="term" value="F:oxidoreductase activity"/>
    <property type="evidence" value="ECO:0007669"/>
    <property type="project" value="UniProtKB-KW"/>
</dbReference>
<name>A0A2W1ND72_9FLAO</name>
<dbReference type="InterPro" id="IPR036291">
    <property type="entry name" value="NAD(P)-bd_dom_sf"/>
</dbReference>
<dbReference type="PANTHER" id="PTHR44196:SF1">
    <property type="entry name" value="DEHYDROGENASE_REDUCTASE SDR FAMILY MEMBER 7B"/>
    <property type="match status" value="1"/>
</dbReference>
<dbReference type="GO" id="GO:0016020">
    <property type="term" value="C:membrane"/>
    <property type="evidence" value="ECO:0007669"/>
    <property type="project" value="TreeGrafter"/>
</dbReference>
<dbReference type="PRINTS" id="PR00080">
    <property type="entry name" value="SDRFAMILY"/>
</dbReference>
<evidence type="ECO:0000256" key="3">
    <source>
        <dbReference type="RuleBase" id="RU000363"/>
    </source>
</evidence>
<protein>
    <submittedName>
        <fullName evidence="4">Short chain dehydrogenase</fullName>
    </submittedName>
</protein>
<dbReference type="InterPro" id="IPR002347">
    <property type="entry name" value="SDR_fam"/>
</dbReference>
<evidence type="ECO:0000256" key="2">
    <source>
        <dbReference type="ARBA" id="ARBA00023002"/>
    </source>
</evidence>
<accession>A0A2W1ND72</accession>
<comment type="similarity">
    <text evidence="1 3">Belongs to the short-chain dehydrogenases/reductases (SDR) family.</text>
</comment>
<evidence type="ECO:0000313" key="4">
    <source>
        <dbReference type="EMBL" id="PZE16026.1"/>
    </source>
</evidence>
<dbReference type="PRINTS" id="PR00081">
    <property type="entry name" value="GDHRDH"/>
</dbReference>
<dbReference type="Gene3D" id="3.40.50.720">
    <property type="entry name" value="NAD(P)-binding Rossmann-like Domain"/>
    <property type="match status" value="1"/>
</dbReference>
<reference evidence="4 5" key="1">
    <citation type="submission" date="2018-06" db="EMBL/GenBank/DDBJ databases">
        <title>The draft genome sequence of Crocinitomix sp. SM1701.</title>
        <authorList>
            <person name="Zhang X."/>
        </authorList>
    </citation>
    <scope>NUCLEOTIDE SEQUENCE [LARGE SCALE GENOMIC DNA]</scope>
    <source>
        <strain evidence="4 5">SM1701</strain>
    </source>
</reference>
<dbReference type="RefSeq" id="WP_111064388.1">
    <property type="nucleotide sequence ID" value="NZ_JBHUCU010000020.1"/>
</dbReference>
<dbReference type="AlphaFoldDB" id="A0A2W1ND72"/>
<keyword evidence="2" id="KW-0560">Oxidoreductase</keyword>
<dbReference type="PANTHER" id="PTHR44196">
    <property type="entry name" value="DEHYDROGENASE/REDUCTASE SDR FAMILY MEMBER 7B"/>
    <property type="match status" value="1"/>
</dbReference>
<evidence type="ECO:0000313" key="5">
    <source>
        <dbReference type="Proteomes" id="UP000249248"/>
    </source>
</evidence>
<gene>
    <name evidence="4" type="ORF">DNU06_15370</name>
</gene>
<dbReference type="OrthoDB" id="822355at2"/>